<sequence length="145" mass="16315">MINKYFNGAIVNAEQFDGSDAMVDKYELADVGTMLGTRHSSKVYLPGSGRVDVGDWILTDVFNHHELTSDNCFKSKYIKLPVVIKEVADWIELGKSKGISLDTALMIIMAARTESPDITNVSKWIWHYHMADIAIAWTIGYELED</sequence>
<dbReference type="GeneID" id="54988950"/>
<keyword evidence="2" id="KW-1185">Reference proteome</keyword>
<protein>
    <submittedName>
        <fullName evidence="1">Uncharacterized protein</fullName>
    </submittedName>
</protein>
<evidence type="ECO:0000313" key="2">
    <source>
        <dbReference type="Proteomes" id="UP000240377"/>
    </source>
</evidence>
<dbReference type="KEGG" id="vg:54988950"/>
<name>A0A2K9VD94_9CAUD</name>
<dbReference type="RefSeq" id="YP_009798488.1">
    <property type="nucleotide sequence ID" value="NC_047926.1"/>
</dbReference>
<evidence type="ECO:0000313" key="1">
    <source>
        <dbReference type="EMBL" id="AUV60169.1"/>
    </source>
</evidence>
<dbReference type="EMBL" id="MG765279">
    <property type="protein sequence ID" value="AUV60169.1"/>
    <property type="molecule type" value="Genomic_DNA"/>
</dbReference>
<accession>A0A2K9VD94</accession>
<dbReference type="Proteomes" id="UP000240377">
    <property type="component" value="Segment"/>
</dbReference>
<proteinExistence type="predicted"/>
<organism evidence="1 2">
    <name type="scientific">Lactobacillus phage Semele</name>
    <dbReference type="NCBI Taxonomy" id="2079433"/>
    <lineage>
        <taxon>Viruses</taxon>
        <taxon>Duplodnaviria</taxon>
        <taxon>Heunggongvirae</taxon>
        <taxon>Uroviricota</taxon>
        <taxon>Caudoviricetes</taxon>
        <taxon>Herelleviridae</taxon>
        <taxon>Harbinvirus</taxon>
        <taxon>Harbinvirus semele</taxon>
    </lineage>
</organism>
<reference evidence="1" key="1">
    <citation type="submission" date="2018-01" db="EMBL/GenBank/DDBJ databases">
        <title>Lactobacillus phages that infect wine-derived L. plantarum strains.</title>
        <authorList>
            <person name="Kyrkou I."/>
            <person name="Hestbjerg Hansen L."/>
        </authorList>
    </citation>
    <scope>NUCLEOTIDE SEQUENCE [LARGE SCALE GENOMIC DNA]</scope>
</reference>